<dbReference type="Pfam" id="PF19578">
    <property type="entry name" value="DUF6090"/>
    <property type="match status" value="1"/>
</dbReference>
<reference evidence="2 3" key="1">
    <citation type="submission" date="2019-08" db="EMBL/GenBank/DDBJ databases">
        <title>Professor.</title>
        <authorList>
            <person name="Park J.S."/>
        </authorList>
    </citation>
    <scope>NUCLEOTIDE SEQUENCE [LARGE SCALE GENOMIC DNA]</scope>
    <source>
        <strain evidence="2 3">176CP5-101</strain>
    </source>
</reference>
<gene>
    <name evidence="2" type="ORF">FVB32_03750</name>
</gene>
<evidence type="ECO:0000313" key="2">
    <source>
        <dbReference type="EMBL" id="TXN37410.1"/>
    </source>
</evidence>
<organism evidence="2 3">
    <name type="scientific">Flagellimonas hymeniacidonis</name>
    <dbReference type="NCBI Taxonomy" id="2603628"/>
    <lineage>
        <taxon>Bacteria</taxon>
        <taxon>Pseudomonadati</taxon>
        <taxon>Bacteroidota</taxon>
        <taxon>Flavobacteriia</taxon>
        <taxon>Flavobacteriales</taxon>
        <taxon>Flavobacteriaceae</taxon>
        <taxon>Flagellimonas</taxon>
    </lineage>
</organism>
<dbReference type="InterPro" id="IPR045749">
    <property type="entry name" value="DUF6090"/>
</dbReference>
<keyword evidence="3" id="KW-1185">Reference proteome</keyword>
<dbReference type="AlphaFoldDB" id="A0A5C8V850"/>
<dbReference type="RefSeq" id="WP_147741309.1">
    <property type="nucleotide sequence ID" value="NZ_VRUR01000001.1"/>
</dbReference>
<comment type="caution">
    <text evidence="2">The sequence shown here is derived from an EMBL/GenBank/DDBJ whole genome shotgun (WGS) entry which is preliminary data.</text>
</comment>
<proteinExistence type="predicted"/>
<feature type="transmembrane region" description="Helical" evidence="1">
    <location>
        <begin position="21"/>
        <end position="42"/>
    </location>
</feature>
<dbReference type="EMBL" id="VRUR01000001">
    <property type="protein sequence ID" value="TXN37410.1"/>
    <property type="molecule type" value="Genomic_DNA"/>
</dbReference>
<evidence type="ECO:0000313" key="3">
    <source>
        <dbReference type="Proteomes" id="UP000321456"/>
    </source>
</evidence>
<sequence>MIKFFRKIRQKSLSENKISKYLLYAIGEIVLVVIGILIALSINNYSEHKKERNKELVLLTNLSNEIKLDILQIENNTKLSKERLNRLDSLIHLLKNTDSIDKFSFIRQSFEFVIDQYFKSNSGIFDEAISSGKMSYVQNETLRQNIFNYYRNAKETYTDGTTRQITDEFITPLLIDNVYLNLEGFAMLGVNIEGVSNLENLDLDKLLKNRDYWKMALLKFGSNREQILRWEGIKHRAQELKQQIDQELEKLNQ</sequence>
<name>A0A5C8V850_9FLAO</name>
<keyword evidence="1" id="KW-0812">Transmembrane</keyword>
<accession>A0A5C8V850</accession>
<dbReference type="Proteomes" id="UP000321456">
    <property type="component" value="Unassembled WGS sequence"/>
</dbReference>
<evidence type="ECO:0000256" key="1">
    <source>
        <dbReference type="SAM" id="Phobius"/>
    </source>
</evidence>
<keyword evidence="1" id="KW-0472">Membrane</keyword>
<protein>
    <submittedName>
        <fullName evidence="2">Uncharacterized protein</fullName>
    </submittedName>
</protein>
<keyword evidence="1" id="KW-1133">Transmembrane helix</keyword>